<dbReference type="InterPro" id="IPR011009">
    <property type="entry name" value="Kinase-like_dom_sf"/>
</dbReference>
<dbReference type="InterPro" id="IPR002575">
    <property type="entry name" value="Aminoglycoside_PTrfase"/>
</dbReference>
<protein>
    <recommendedName>
        <fullName evidence="1">Aminoglycoside phosphotransferase domain-containing protein</fullName>
    </recommendedName>
</protein>
<dbReference type="PATRIC" id="fig|589873.4.peg.1222"/>
<gene>
    <name evidence="2" type="ORF">EP13_05600</name>
</gene>
<dbReference type="Pfam" id="PF01636">
    <property type="entry name" value="APH"/>
    <property type="match status" value="1"/>
</dbReference>
<dbReference type="OrthoDB" id="179763at2"/>
<dbReference type="Gene3D" id="3.90.1200.10">
    <property type="match status" value="1"/>
</dbReference>
<evidence type="ECO:0000313" key="2">
    <source>
        <dbReference type="EMBL" id="AIF98219.1"/>
    </source>
</evidence>
<dbReference type="eggNOG" id="COG0510">
    <property type="taxonomic scope" value="Bacteria"/>
</dbReference>
<dbReference type="AlphaFoldDB" id="A0A075NU84"/>
<organism evidence="2 3">
    <name type="scientific">Alteromonas australica</name>
    <dbReference type="NCBI Taxonomy" id="589873"/>
    <lineage>
        <taxon>Bacteria</taxon>
        <taxon>Pseudomonadati</taxon>
        <taxon>Pseudomonadota</taxon>
        <taxon>Gammaproteobacteria</taxon>
        <taxon>Alteromonadales</taxon>
        <taxon>Alteromonadaceae</taxon>
        <taxon>Alteromonas/Salinimonas group</taxon>
        <taxon>Alteromonas</taxon>
    </lineage>
</organism>
<name>A0A075NU84_9ALTE</name>
<proteinExistence type="predicted"/>
<dbReference type="EMBL" id="CP008849">
    <property type="protein sequence ID" value="AIF98219.1"/>
    <property type="molecule type" value="Genomic_DNA"/>
</dbReference>
<reference evidence="2 3" key="1">
    <citation type="submission" date="2014-06" db="EMBL/GenBank/DDBJ databases">
        <title>Genomes of Alteromonas australica, a world apart.</title>
        <authorList>
            <person name="Gonzaga A."/>
            <person name="Lopez-Perez M."/>
            <person name="Rodriguez-Valera F."/>
        </authorList>
    </citation>
    <scope>NUCLEOTIDE SEQUENCE [LARGE SCALE GENOMIC DNA]</scope>
    <source>
        <strain evidence="2 3">H 17</strain>
    </source>
</reference>
<feature type="domain" description="Aminoglycoside phosphotransferase" evidence="1">
    <location>
        <begin position="23"/>
        <end position="244"/>
    </location>
</feature>
<dbReference type="RefSeq" id="WP_044056411.1">
    <property type="nucleotide sequence ID" value="NZ_CBCSKJ010000001.1"/>
</dbReference>
<dbReference type="GeneID" id="78254403"/>
<dbReference type="SUPFAM" id="SSF56112">
    <property type="entry name" value="Protein kinase-like (PK-like)"/>
    <property type="match status" value="1"/>
</dbReference>
<dbReference type="KEGG" id="aal:EP13_05600"/>
<keyword evidence="3" id="KW-1185">Reference proteome</keyword>
<evidence type="ECO:0000313" key="3">
    <source>
        <dbReference type="Proteomes" id="UP000056090"/>
    </source>
</evidence>
<dbReference type="KEGG" id="aaus:EP12_05675"/>
<sequence>MNERDILLRLQKPLKLSTAATLQRHPAGEVNHVFQLQDVHLNAAVKWLGEDSFSGVNRRSQFDLQQQLAALGVAPLPLWLSHDETLWVEAWVEDTPSTHSAEQSNQNKGEVSPATLASVLAYIHGVSVEAEPLHLVNRWRHYINVAQLPEGSELLKRAQGLEAQVIESEARPGDKVLCHNDLLKGHVLFARCQPPLLIDWEYAAMGNRYFDLASCCSINQLSEKESKTLVTGYANILGINPDYAFAQYQTHLAIVHVTDSLWRCAMNRTR</sequence>
<evidence type="ECO:0000259" key="1">
    <source>
        <dbReference type="Pfam" id="PF01636"/>
    </source>
</evidence>
<dbReference type="Proteomes" id="UP000056090">
    <property type="component" value="Chromosome"/>
</dbReference>
<accession>A0A075NU84</accession>